<organism evidence="1 2">
    <name type="scientific">Polyporus arcularius HHB13444</name>
    <dbReference type="NCBI Taxonomy" id="1314778"/>
    <lineage>
        <taxon>Eukaryota</taxon>
        <taxon>Fungi</taxon>
        <taxon>Dikarya</taxon>
        <taxon>Basidiomycota</taxon>
        <taxon>Agaricomycotina</taxon>
        <taxon>Agaricomycetes</taxon>
        <taxon>Polyporales</taxon>
        <taxon>Polyporaceae</taxon>
        <taxon>Polyporus</taxon>
    </lineage>
</organism>
<reference evidence="1 2" key="1">
    <citation type="journal article" date="2019" name="Nat. Ecol. Evol.">
        <title>Megaphylogeny resolves global patterns of mushroom evolution.</title>
        <authorList>
            <person name="Varga T."/>
            <person name="Krizsan K."/>
            <person name="Foldi C."/>
            <person name="Dima B."/>
            <person name="Sanchez-Garcia M."/>
            <person name="Sanchez-Ramirez S."/>
            <person name="Szollosi G.J."/>
            <person name="Szarkandi J.G."/>
            <person name="Papp V."/>
            <person name="Albert L."/>
            <person name="Andreopoulos W."/>
            <person name="Angelini C."/>
            <person name="Antonin V."/>
            <person name="Barry K.W."/>
            <person name="Bougher N.L."/>
            <person name="Buchanan P."/>
            <person name="Buyck B."/>
            <person name="Bense V."/>
            <person name="Catcheside P."/>
            <person name="Chovatia M."/>
            <person name="Cooper J."/>
            <person name="Damon W."/>
            <person name="Desjardin D."/>
            <person name="Finy P."/>
            <person name="Geml J."/>
            <person name="Haridas S."/>
            <person name="Hughes K."/>
            <person name="Justo A."/>
            <person name="Karasinski D."/>
            <person name="Kautmanova I."/>
            <person name="Kiss B."/>
            <person name="Kocsube S."/>
            <person name="Kotiranta H."/>
            <person name="LaButti K.M."/>
            <person name="Lechner B.E."/>
            <person name="Liimatainen K."/>
            <person name="Lipzen A."/>
            <person name="Lukacs Z."/>
            <person name="Mihaltcheva S."/>
            <person name="Morgado L.N."/>
            <person name="Niskanen T."/>
            <person name="Noordeloos M.E."/>
            <person name="Ohm R.A."/>
            <person name="Ortiz-Santana B."/>
            <person name="Ovrebo C."/>
            <person name="Racz N."/>
            <person name="Riley R."/>
            <person name="Savchenko A."/>
            <person name="Shiryaev A."/>
            <person name="Soop K."/>
            <person name="Spirin V."/>
            <person name="Szebenyi C."/>
            <person name="Tomsovsky M."/>
            <person name="Tulloss R.E."/>
            <person name="Uehling J."/>
            <person name="Grigoriev I.V."/>
            <person name="Vagvolgyi C."/>
            <person name="Papp T."/>
            <person name="Martin F.M."/>
            <person name="Miettinen O."/>
            <person name="Hibbett D.S."/>
            <person name="Nagy L.G."/>
        </authorList>
    </citation>
    <scope>NUCLEOTIDE SEQUENCE [LARGE SCALE GENOMIC DNA]</scope>
    <source>
        <strain evidence="1 2">HHB13444</strain>
    </source>
</reference>
<dbReference type="AlphaFoldDB" id="A0A5C3PIW6"/>
<dbReference type="InParanoid" id="A0A5C3PIW6"/>
<proteinExistence type="predicted"/>
<gene>
    <name evidence="1" type="ORF">K466DRAFT_45750</name>
</gene>
<dbReference type="EMBL" id="ML211090">
    <property type="protein sequence ID" value="TFK89047.1"/>
    <property type="molecule type" value="Genomic_DNA"/>
</dbReference>
<name>A0A5C3PIW6_9APHY</name>
<evidence type="ECO:0000313" key="1">
    <source>
        <dbReference type="EMBL" id="TFK89047.1"/>
    </source>
</evidence>
<keyword evidence="2" id="KW-1185">Reference proteome</keyword>
<evidence type="ECO:0000313" key="2">
    <source>
        <dbReference type="Proteomes" id="UP000308197"/>
    </source>
</evidence>
<accession>A0A5C3PIW6</accession>
<dbReference type="Proteomes" id="UP000308197">
    <property type="component" value="Unassembled WGS sequence"/>
</dbReference>
<sequence length="169" mass="19319">MLKNKRLTRLDCSALQYYVAGPVQRSAQGVLGTAQLPHGTYDSSDRGLPRRAQRCWRRRRYLLTQLTLLKTAAVGYSWFLHQSWSSAQSTNEVSATKKVLAPSPPGARERITTPNSRRWTVGWLHRGKPIPSHTDPSFLLEQLQILDRYQLRTDISRGVPARRVQCHRS</sequence>
<protein>
    <submittedName>
        <fullName evidence="1">Uncharacterized protein</fullName>
    </submittedName>
</protein>